<dbReference type="STRING" id="436907.A7TJZ9"/>
<dbReference type="PANTHER" id="PTHR10983:SF16">
    <property type="entry name" value="LYSOCARDIOLIPIN ACYLTRANSFERASE 1"/>
    <property type="match status" value="1"/>
</dbReference>
<sequence>MMSAGRLIFKVRKVFFTALSIIVSIHGAFFLVTVQAILKFIYKNNLTKLQYGLNWTKRGFIILLVSVLNIVAPSSVRITTEDETIPRGTFIKDLKKGRIVSHLNKKSVMICNHQIYTDWVFLWWITYTSNLAGNVYIMLKKSLEFIPILGYGMKNYRFIFLCRKWAVDRLVMNNQLGEIDADARGCGIVSGSSPKEINEEGEESWDTSIIGDRTNVKWPYSVILFPEGTNMSVATRQKSKEFAAKVNRKPYENVLLPRSTGLRFTLQKLSTSIDVVYDVTIGYSGVKKDEYGELIYRLPKIFLEGKMPKLIDIHMRALKIEDIPIDDEDKFNNWLYDIWQEKDELMEFYYKNGTFKTNENCSEVTDFFTISNLEFIGALSLPFMTLFLFLFTVLKIFN</sequence>
<evidence type="ECO:0000259" key="5">
    <source>
        <dbReference type="SMART" id="SM00563"/>
    </source>
</evidence>
<keyword evidence="2" id="KW-0808">Transferase</keyword>
<dbReference type="GO" id="GO:0005783">
    <property type="term" value="C:endoplasmic reticulum"/>
    <property type="evidence" value="ECO:0007669"/>
    <property type="project" value="TreeGrafter"/>
</dbReference>
<dbReference type="HOGENOM" id="CLU_041844_3_2_1"/>
<protein>
    <recommendedName>
        <fullName evidence="5">Phospholipid/glycerol acyltransferase domain-containing protein</fullName>
    </recommendedName>
</protein>
<keyword evidence="7" id="KW-1185">Reference proteome</keyword>
<dbReference type="Pfam" id="PF01553">
    <property type="entry name" value="Acyltransferase"/>
    <property type="match status" value="1"/>
</dbReference>
<dbReference type="Proteomes" id="UP000000267">
    <property type="component" value="Unassembled WGS sequence"/>
</dbReference>
<dbReference type="InParanoid" id="A7TJZ9"/>
<comment type="similarity">
    <text evidence="1">Belongs to the 1-acyl-sn-glycerol-3-phosphate acyltransferase family.</text>
</comment>
<evidence type="ECO:0000256" key="1">
    <source>
        <dbReference type="ARBA" id="ARBA00008655"/>
    </source>
</evidence>
<proteinExistence type="inferred from homology"/>
<dbReference type="PANTHER" id="PTHR10983">
    <property type="entry name" value="1-ACYLGLYCEROL-3-PHOSPHATE ACYLTRANSFERASE-RELATED"/>
    <property type="match status" value="1"/>
</dbReference>
<evidence type="ECO:0000313" key="7">
    <source>
        <dbReference type="Proteomes" id="UP000000267"/>
    </source>
</evidence>
<dbReference type="GO" id="GO:0016746">
    <property type="term" value="F:acyltransferase activity"/>
    <property type="evidence" value="ECO:0007669"/>
    <property type="project" value="UniProtKB-KW"/>
</dbReference>
<evidence type="ECO:0000256" key="3">
    <source>
        <dbReference type="ARBA" id="ARBA00023315"/>
    </source>
</evidence>
<gene>
    <name evidence="6" type="ORF">Kpol_1037p58</name>
</gene>
<dbReference type="InterPro" id="IPR002123">
    <property type="entry name" value="Plipid/glycerol_acylTrfase"/>
</dbReference>
<dbReference type="SUPFAM" id="SSF69593">
    <property type="entry name" value="Glycerol-3-phosphate (1)-acyltransferase"/>
    <property type="match status" value="1"/>
</dbReference>
<feature type="transmembrane region" description="Helical" evidence="4">
    <location>
        <begin position="15"/>
        <end position="38"/>
    </location>
</feature>
<dbReference type="eggNOG" id="KOG1505">
    <property type="taxonomic scope" value="Eukaryota"/>
</dbReference>
<dbReference type="AlphaFoldDB" id="A7TJZ9"/>
<organism evidence="7">
    <name type="scientific">Vanderwaltozyma polyspora (strain ATCC 22028 / DSM 70294 / BCRC 21397 / CBS 2163 / NBRC 10782 / NRRL Y-8283 / UCD 57-17)</name>
    <name type="common">Kluyveromyces polysporus</name>
    <dbReference type="NCBI Taxonomy" id="436907"/>
    <lineage>
        <taxon>Eukaryota</taxon>
        <taxon>Fungi</taxon>
        <taxon>Dikarya</taxon>
        <taxon>Ascomycota</taxon>
        <taxon>Saccharomycotina</taxon>
        <taxon>Saccharomycetes</taxon>
        <taxon>Saccharomycetales</taxon>
        <taxon>Saccharomycetaceae</taxon>
        <taxon>Vanderwaltozyma</taxon>
    </lineage>
</organism>
<dbReference type="Pfam" id="PF16076">
    <property type="entry name" value="Acyltransf_C"/>
    <property type="match status" value="1"/>
</dbReference>
<evidence type="ECO:0000256" key="2">
    <source>
        <dbReference type="ARBA" id="ARBA00022679"/>
    </source>
</evidence>
<dbReference type="FunCoup" id="A7TJZ9">
    <property type="interactions" value="280"/>
</dbReference>
<keyword evidence="4" id="KW-0472">Membrane</keyword>
<dbReference type="InterPro" id="IPR032098">
    <property type="entry name" value="Acyltransf_C"/>
</dbReference>
<feature type="domain" description="Phospholipid/glycerol acyltransferase" evidence="5">
    <location>
        <begin position="107"/>
        <end position="263"/>
    </location>
</feature>
<dbReference type="SMART" id="SM00563">
    <property type="entry name" value="PlsC"/>
    <property type="match status" value="1"/>
</dbReference>
<dbReference type="EMBL" id="DS480404">
    <property type="protein sequence ID" value="EDO17461.1"/>
    <property type="molecule type" value="Genomic_DNA"/>
</dbReference>
<keyword evidence="4" id="KW-0812">Transmembrane</keyword>
<name>A7TJZ9_VANPO</name>
<reference evidence="6 7" key="1">
    <citation type="journal article" date="2007" name="Proc. Natl. Acad. Sci. U.S.A.">
        <title>Independent sorting-out of thousands of duplicated gene pairs in two yeast species descended from a whole-genome duplication.</title>
        <authorList>
            <person name="Scannell D.R."/>
            <person name="Frank A.C."/>
            <person name="Conant G.C."/>
            <person name="Byrne K.P."/>
            <person name="Woolfit M."/>
            <person name="Wolfe K.H."/>
        </authorList>
    </citation>
    <scope>NUCLEOTIDE SEQUENCE [LARGE SCALE GENOMIC DNA]</scope>
    <source>
        <strain evidence="7">ATCC 22028 / DSM 70294 / BCRC 21397 / CBS 2163 / NBRC 10782 / NRRL Y-8283 / UCD 57-17</strain>
    </source>
</reference>
<evidence type="ECO:0000256" key="4">
    <source>
        <dbReference type="SAM" id="Phobius"/>
    </source>
</evidence>
<dbReference type="GeneID" id="5545681"/>
<evidence type="ECO:0000313" key="6">
    <source>
        <dbReference type="EMBL" id="EDO17461.1"/>
    </source>
</evidence>
<dbReference type="PhylomeDB" id="A7TJZ9"/>
<feature type="transmembrane region" description="Helical" evidence="4">
    <location>
        <begin position="59"/>
        <end position="76"/>
    </location>
</feature>
<dbReference type="CDD" id="cd07990">
    <property type="entry name" value="LPLAT_LCLAT1-like"/>
    <property type="match status" value="1"/>
</dbReference>
<keyword evidence="3" id="KW-0012">Acyltransferase</keyword>
<dbReference type="OrthoDB" id="189226at2759"/>
<dbReference type="GO" id="GO:0036149">
    <property type="term" value="P:phosphatidylinositol acyl-chain remodeling"/>
    <property type="evidence" value="ECO:0007669"/>
    <property type="project" value="EnsemblFungi"/>
</dbReference>
<accession>A7TJZ9</accession>
<dbReference type="OMA" id="FYIREFR"/>
<feature type="transmembrane region" description="Helical" evidence="4">
    <location>
        <begin position="375"/>
        <end position="397"/>
    </location>
</feature>
<dbReference type="KEGG" id="vpo:Kpol_1037p58"/>
<keyword evidence="4" id="KW-1133">Transmembrane helix</keyword>
<dbReference type="RefSeq" id="XP_001645319.1">
    <property type="nucleotide sequence ID" value="XM_001645269.1"/>
</dbReference>